<dbReference type="InterPro" id="IPR036271">
    <property type="entry name" value="Tet_transcr_reg_TetR-rel_C_sf"/>
</dbReference>
<evidence type="ECO:0000259" key="5">
    <source>
        <dbReference type="PROSITE" id="PS50977"/>
    </source>
</evidence>
<evidence type="ECO:0000256" key="3">
    <source>
        <dbReference type="ARBA" id="ARBA00023163"/>
    </source>
</evidence>
<dbReference type="EMBL" id="FUIE01000011">
    <property type="protein sequence ID" value="SJM48479.1"/>
    <property type="molecule type" value="Genomic_DNA"/>
</dbReference>
<dbReference type="InterPro" id="IPR050109">
    <property type="entry name" value="HTH-type_TetR-like_transc_reg"/>
</dbReference>
<name>A0A1R4EXW6_BREDI</name>
<dbReference type="GO" id="GO:0000976">
    <property type="term" value="F:transcription cis-regulatory region binding"/>
    <property type="evidence" value="ECO:0007669"/>
    <property type="project" value="TreeGrafter"/>
</dbReference>
<dbReference type="PANTHER" id="PTHR30055">
    <property type="entry name" value="HTH-TYPE TRANSCRIPTIONAL REGULATOR RUTR"/>
    <property type="match status" value="1"/>
</dbReference>
<accession>A0A1R4EXW6</accession>
<dbReference type="Proteomes" id="UP000195766">
    <property type="component" value="Unassembled WGS sequence"/>
</dbReference>
<keyword evidence="1" id="KW-0805">Transcription regulation</keyword>
<dbReference type="GO" id="GO:0003700">
    <property type="term" value="F:DNA-binding transcription factor activity"/>
    <property type="evidence" value="ECO:0007669"/>
    <property type="project" value="TreeGrafter"/>
</dbReference>
<evidence type="ECO:0000313" key="7">
    <source>
        <dbReference type="Proteomes" id="UP000195766"/>
    </source>
</evidence>
<dbReference type="SUPFAM" id="SSF48498">
    <property type="entry name" value="Tetracyclin repressor-like, C-terminal domain"/>
    <property type="match status" value="1"/>
</dbReference>
<feature type="domain" description="HTH tetR-type" evidence="5">
    <location>
        <begin position="11"/>
        <end position="71"/>
    </location>
</feature>
<dbReference type="Gene3D" id="1.10.357.10">
    <property type="entry name" value="Tetracycline Repressor, domain 2"/>
    <property type="match status" value="1"/>
</dbReference>
<dbReference type="Pfam" id="PF17937">
    <property type="entry name" value="TetR_C_28"/>
    <property type="match status" value="1"/>
</dbReference>
<dbReference type="InterPro" id="IPR041479">
    <property type="entry name" value="TetR_CgmR_C"/>
</dbReference>
<sequence length="196" mass="21188">MDTQTFRRTPEDTRRQIIEMAIEIAADQGAMAVTLDAVVGRLPFSKGALLHHFPNKQALLEGVIDHLASEMMAAVLAEAARDPNPYGRNARAYLRAVVNEPATERDVSIGRAALAACAIEPNLIPRWRAAMRTLAADDPEDLAGKDDALMLRLIADGLWMTDLFGTHEMSPEQRKALLSLLTPGSLLTDAYGGAGA</sequence>
<dbReference type="PANTHER" id="PTHR30055:SF234">
    <property type="entry name" value="HTH-TYPE TRANSCRIPTIONAL REGULATOR BETI"/>
    <property type="match status" value="1"/>
</dbReference>
<proteinExistence type="predicted"/>
<dbReference type="RefSeq" id="WP_087138965.1">
    <property type="nucleotide sequence ID" value="NZ_FUIE01000011.1"/>
</dbReference>
<dbReference type="InterPro" id="IPR009057">
    <property type="entry name" value="Homeodomain-like_sf"/>
</dbReference>
<organism evidence="6 7">
    <name type="scientific">Brevundimonas diminuta 3F5N</name>
    <dbReference type="NCBI Taxonomy" id="1255603"/>
    <lineage>
        <taxon>Bacteria</taxon>
        <taxon>Pseudomonadati</taxon>
        <taxon>Pseudomonadota</taxon>
        <taxon>Alphaproteobacteria</taxon>
        <taxon>Caulobacterales</taxon>
        <taxon>Caulobacteraceae</taxon>
        <taxon>Brevundimonas</taxon>
    </lineage>
</organism>
<evidence type="ECO:0000256" key="4">
    <source>
        <dbReference type="PROSITE-ProRule" id="PRU00335"/>
    </source>
</evidence>
<dbReference type="SUPFAM" id="SSF46689">
    <property type="entry name" value="Homeodomain-like"/>
    <property type="match status" value="1"/>
</dbReference>
<keyword evidence="3" id="KW-0804">Transcription</keyword>
<reference evidence="6 7" key="1">
    <citation type="submission" date="2017-02" db="EMBL/GenBank/DDBJ databases">
        <authorList>
            <person name="Peterson S.W."/>
        </authorList>
    </citation>
    <scope>NUCLEOTIDE SEQUENCE [LARGE SCALE GENOMIC DNA]</scope>
    <source>
        <strain evidence="6 7">3F5N</strain>
    </source>
</reference>
<feature type="DNA-binding region" description="H-T-H motif" evidence="4">
    <location>
        <begin position="34"/>
        <end position="53"/>
    </location>
</feature>
<evidence type="ECO:0000256" key="1">
    <source>
        <dbReference type="ARBA" id="ARBA00023015"/>
    </source>
</evidence>
<dbReference type="AlphaFoldDB" id="A0A1R4EXW6"/>
<keyword evidence="2 4" id="KW-0238">DNA-binding</keyword>
<gene>
    <name evidence="6" type="ORF">FM111_01430</name>
</gene>
<evidence type="ECO:0000313" key="6">
    <source>
        <dbReference type="EMBL" id="SJM48479.1"/>
    </source>
</evidence>
<dbReference type="InterPro" id="IPR001647">
    <property type="entry name" value="HTH_TetR"/>
</dbReference>
<evidence type="ECO:0000256" key="2">
    <source>
        <dbReference type="ARBA" id="ARBA00023125"/>
    </source>
</evidence>
<protein>
    <submittedName>
        <fullName evidence="6">Transcriptional regulator, TetR family</fullName>
    </submittedName>
</protein>
<dbReference type="Pfam" id="PF00440">
    <property type="entry name" value="TetR_N"/>
    <property type="match status" value="1"/>
</dbReference>
<dbReference type="OrthoDB" id="9809772at2"/>
<dbReference type="PROSITE" id="PS50977">
    <property type="entry name" value="HTH_TETR_2"/>
    <property type="match status" value="1"/>
</dbReference>
<dbReference type="PRINTS" id="PR00455">
    <property type="entry name" value="HTHTETR"/>
</dbReference>